<dbReference type="GO" id="GO:0006357">
    <property type="term" value="P:regulation of transcription by RNA polymerase II"/>
    <property type="evidence" value="ECO:0007669"/>
    <property type="project" value="TreeGrafter"/>
</dbReference>
<gene>
    <name evidence="2" type="ORF">AAFF_G00323420</name>
</gene>
<dbReference type="GO" id="GO:0005700">
    <property type="term" value="C:polytene chromosome"/>
    <property type="evidence" value="ECO:0007669"/>
    <property type="project" value="TreeGrafter"/>
</dbReference>
<dbReference type="EMBL" id="JAINUG010000490">
    <property type="protein sequence ID" value="KAJ8367281.1"/>
    <property type="molecule type" value="Genomic_DNA"/>
</dbReference>
<sequence length="280" mass="32232">MSHKFMVVPNTPIPSCAWTSLGRRKKKDHFAGEAGCSSRWLVHLPNLNGCEMWLERPRLSPLQDAKFYITSRTDKPCLEERLVGIKKGRGLFATKLISKGDFVVEYQGELITQQGSEVRADHYKESVVFLFHFKWNGKTCWMQSVRIVIQIVILDPPRPPDACQSKDVPESKRTLSIFRKSIWIVTCLTVRMKMRQHNKVRVFCPTCGKQLTGYGVHKRACLDIDRYYLMMTETLSLFPVVCQEPPEPVDVPTSLWLLSVYGQDIISRMDHIKASNHLHL</sequence>
<dbReference type="GO" id="GO:0042799">
    <property type="term" value="F:histone H4K20 methyltransferase activity"/>
    <property type="evidence" value="ECO:0007669"/>
    <property type="project" value="TreeGrafter"/>
</dbReference>
<dbReference type="Gene3D" id="2.170.270.10">
    <property type="entry name" value="SET domain"/>
    <property type="match status" value="1"/>
</dbReference>
<dbReference type="InterPro" id="IPR001214">
    <property type="entry name" value="SET_dom"/>
</dbReference>
<name>A0AAD7W036_9TELE</name>
<dbReference type="AlphaFoldDB" id="A0AAD7W036"/>
<dbReference type="InterPro" id="IPR046341">
    <property type="entry name" value="SET_dom_sf"/>
</dbReference>
<dbReference type="PANTHER" id="PTHR46167">
    <property type="entry name" value="N-LYSINE METHYLTRANSFERASE KMT5A"/>
    <property type="match status" value="1"/>
</dbReference>
<organism evidence="2 3">
    <name type="scientific">Aldrovandia affinis</name>
    <dbReference type="NCBI Taxonomy" id="143900"/>
    <lineage>
        <taxon>Eukaryota</taxon>
        <taxon>Metazoa</taxon>
        <taxon>Chordata</taxon>
        <taxon>Craniata</taxon>
        <taxon>Vertebrata</taxon>
        <taxon>Euteleostomi</taxon>
        <taxon>Actinopterygii</taxon>
        <taxon>Neopterygii</taxon>
        <taxon>Teleostei</taxon>
        <taxon>Notacanthiformes</taxon>
        <taxon>Halosauridae</taxon>
        <taxon>Aldrovandia</taxon>
    </lineage>
</organism>
<dbReference type="Proteomes" id="UP001221898">
    <property type="component" value="Unassembled WGS sequence"/>
</dbReference>
<comment type="caution">
    <text evidence="2">The sequence shown here is derived from an EMBL/GenBank/DDBJ whole genome shotgun (WGS) entry which is preliminary data.</text>
</comment>
<dbReference type="SUPFAM" id="SSF82199">
    <property type="entry name" value="SET domain"/>
    <property type="match status" value="1"/>
</dbReference>
<protein>
    <recommendedName>
        <fullName evidence="1">SET domain-containing protein</fullName>
    </recommendedName>
</protein>
<dbReference type="PANTHER" id="PTHR46167:SF1">
    <property type="entry name" value="N-LYSINE METHYLTRANSFERASE KMT5A"/>
    <property type="match status" value="1"/>
</dbReference>
<feature type="domain" description="SET" evidence="1">
    <location>
        <begin position="88"/>
        <end position="138"/>
    </location>
</feature>
<keyword evidence="3" id="KW-1185">Reference proteome</keyword>
<evidence type="ECO:0000259" key="1">
    <source>
        <dbReference type="Pfam" id="PF00856"/>
    </source>
</evidence>
<dbReference type="InterPro" id="IPR051760">
    <property type="entry name" value="KMT5A"/>
</dbReference>
<evidence type="ECO:0000313" key="2">
    <source>
        <dbReference type="EMBL" id="KAJ8367281.1"/>
    </source>
</evidence>
<proteinExistence type="predicted"/>
<dbReference type="Pfam" id="PF00856">
    <property type="entry name" value="SET"/>
    <property type="match status" value="1"/>
</dbReference>
<dbReference type="GO" id="GO:0043516">
    <property type="term" value="P:regulation of DNA damage response, signal transduction by p53 class mediator"/>
    <property type="evidence" value="ECO:0007669"/>
    <property type="project" value="TreeGrafter"/>
</dbReference>
<dbReference type="GO" id="GO:0005634">
    <property type="term" value="C:nucleus"/>
    <property type="evidence" value="ECO:0007669"/>
    <property type="project" value="TreeGrafter"/>
</dbReference>
<accession>A0AAD7W036</accession>
<reference evidence="2" key="1">
    <citation type="journal article" date="2023" name="Science">
        <title>Genome structures resolve the early diversification of teleost fishes.</title>
        <authorList>
            <person name="Parey E."/>
            <person name="Louis A."/>
            <person name="Montfort J."/>
            <person name="Bouchez O."/>
            <person name="Roques C."/>
            <person name="Iampietro C."/>
            <person name="Lluch J."/>
            <person name="Castinel A."/>
            <person name="Donnadieu C."/>
            <person name="Desvignes T."/>
            <person name="Floi Bucao C."/>
            <person name="Jouanno E."/>
            <person name="Wen M."/>
            <person name="Mejri S."/>
            <person name="Dirks R."/>
            <person name="Jansen H."/>
            <person name="Henkel C."/>
            <person name="Chen W.J."/>
            <person name="Zahm M."/>
            <person name="Cabau C."/>
            <person name="Klopp C."/>
            <person name="Thompson A.W."/>
            <person name="Robinson-Rechavi M."/>
            <person name="Braasch I."/>
            <person name="Lecointre G."/>
            <person name="Bobe J."/>
            <person name="Postlethwait J.H."/>
            <person name="Berthelot C."/>
            <person name="Roest Crollius H."/>
            <person name="Guiguen Y."/>
        </authorList>
    </citation>
    <scope>NUCLEOTIDE SEQUENCE</scope>
    <source>
        <strain evidence="2">NC1722</strain>
    </source>
</reference>
<evidence type="ECO:0000313" key="3">
    <source>
        <dbReference type="Proteomes" id="UP001221898"/>
    </source>
</evidence>